<dbReference type="SUPFAM" id="SSF51338">
    <property type="entry name" value="Composite domain of metallo-dependent hydrolases"/>
    <property type="match status" value="1"/>
</dbReference>
<dbReference type="EC" id="3.5.4.2" evidence="2 6"/>
<dbReference type="Gene3D" id="3.20.20.140">
    <property type="entry name" value="Metal-dependent hydrolases"/>
    <property type="match status" value="1"/>
</dbReference>
<evidence type="ECO:0000259" key="8">
    <source>
        <dbReference type="Pfam" id="PF13382"/>
    </source>
</evidence>
<evidence type="ECO:0000256" key="1">
    <source>
        <dbReference type="ARBA" id="ARBA00006773"/>
    </source>
</evidence>
<dbReference type="GO" id="GO:0006146">
    <property type="term" value="P:adenine catabolic process"/>
    <property type="evidence" value="ECO:0007669"/>
    <property type="project" value="InterPro"/>
</dbReference>
<dbReference type="Pfam" id="PF13382">
    <property type="entry name" value="Adenine_deam_C"/>
    <property type="match status" value="1"/>
</dbReference>
<dbReference type="NCBIfam" id="TIGR01178">
    <property type="entry name" value="ade"/>
    <property type="match status" value="1"/>
</dbReference>
<comment type="similarity">
    <text evidence="1 6">Belongs to the metallo-dependent hydrolases superfamily. Adenine deaminase family.</text>
</comment>
<evidence type="ECO:0000256" key="2">
    <source>
        <dbReference type="ARBA" id="ARBA00012782"/>
    </source>
</evidence>
<keyword evidence="3 6" id="KW-0378">Hydrolase</keyword>
<dbReference type="STRING" id="28034.BFX07_02305"/>
<dbReference type="Pfam" id="PF01979">
    <property type="entry name" value="Amidohydro_1"/>
    <property type="match status" value="1"/>
</dbReference>
<evidence type="ECO:0000256" key="6">
    <source>
        <dbReference type="HAMAP-Rule" id="MF_01518"/>
    </source>
</evidence>
<dbReference type="RefSeq" id="WP_020375991.1">
    <property type="nucleotide sequence ID" value="NZ_FWWY01000001.1"/>
</dbReference>
<comment type="catalytic activity">
    <reaction evidence="5 6">
        <text>adenine + H2O + H(+) = hypoxanthine + NH4(+)</text>
        <dbReference type="Rhea" id="RHEA:23688"/>
        <dbReference type="ChEBI" id="CHEBI:15377"/>
        <dbReference type="ChEBI" id="CHEBI:15378"/>
        <dbReference type="ChEBI" id="CHEBI:16708"/>
        <dbReference type="ChEBI" id="CHEBI:17368"/>
        <dbReference type="ChEBI" id="CHEBI:28938"/>
        <dbReference type="EC" id="3.5.4.2"/>
    </reaction>
</comment>
<dbReference type="PANTHER" id="PTHR11113:SF2">
    <property type="entry name" value="ADENINE DEAMINASE"/>
    <property type="match status" value="1"/>
</dbReference>
<keyword evidence="10" id="KW-1185">Reference proteome</keyword>
<evidence type="ECO:0000256" key="4">
    <source>
        <dbReference type="ARBA" id="ARBA00023211"/>
    </source>
</evidence>
<sequence length="593" mass="64065">MTYNSEIRRQLAQVALGNLEPDLVITHAQLVNVHTKEIEPDVSVAVKSGFIAYIGKSVPGIKDTTKVIDAHQQYLVPGLIDGHMHVESSMLSVAEFARAVLPFGTTTIFMDPHEMANVFGLEGVALMMHEAEHLPLRVFTTVPSCVPAAPGLEDSGQYLGPNEVHSALNFPRVAGLSEVMDFPGVVNGNPEVLEKIRLTYEKHQVVTGHLPTSDDRVIQAYAATGIFSDHESTSREEALAKARRGITVMIREGTAWKDVHECIKIVTEDGIDPHQCLLVTDDVEPATLVQDGHLNVVVRRAIEEGVDALSAIQMATINTARYFHVEDWLGSIAPGHVADMLLIPDLMNMRPSVVFAGGEIVAENGQFVAEITAPSYPDYVKKSVHLPRAVTAQDFFVKSESCSQGEVTVRAIGVNNNSALTHLYTSTARVEEGVILPSLDNDLVYAAVLERHHGSGQIGRGFVHGFGIKRGAVASTVGHDSHNLMVMGVNPTDMAMAANALAQCGGGMVAVLDQTILALVSLPIAGLMAEESAQVMAEKLERLTEAWRRLGCTLHAPYMTFSLIALPVIPELRLSNKGLVDVMSMTLVPVEVL</sequence>
<dbReference type="Proteomes" id="UP000192660">
    <property type="component" value="Unassembled WGS sequence"/>
</dbReference>
<dbReference type="Gene3D" id="2.30.40.10">
    <property type="entry name" value="Urease, subunit C, domain 1"/>
    <property type="match status" value="1"/>
</dbReference>
<evidence type="ECO:0000313" key="9">
    <source>
        <dbReference type="EMBL" id="SMC04944.1"/>
    </source>
</evidence>
<name>A0A1W1WF71_SULTA</name>
<keyword evidence="4 6" id="KW-0464">Manganese</keyword>
<dbReference type="OrthoDB" id="9775607at2"/>
<evidence type="ECO:0000256" key="3">
    <source>
        <dbReference type="ARBA" id="ARBA00022801"/>
    </source>
</evidence>
<dbReference type="InterPro" id="IPR026912">
    <property type="entry name" value="Adenine_deam_C"/>
</dbReference>
<feature type="domain" description="Amidohydrolase-related" evidence="7">
    <location>
        <begin position="74"/>
        <end position="361"/>
    </location>
</feature>
<evidence type="ECO:0000256" key="5">
    <source>
        <dbReference type="ARBA" id="ARBA00047720"/>
    </source>
</evidence>
<dbReference type="InterPro" id="IPR032466">
    <property type="entry name" value="Metal_Hydrolase"/>
</dbReference>
<proteinExistence type="inferred from homology"/>
<dbReference type="InterPro" id="IPR006679">
    <property type="entry name" value="Adenine_deam"/>
</dbReference>
<reference evidence="10" key="1">
    <citation type="submission" date="2017-04" db="EMBL/GenBank/DDBJ databases">
        <authorList>
            <person name="Varghese N."/>
            <person name="Submissions S."/>
        </authorList>
    </citation>
    <scope>NUCLEOTIDE SEQUENCE [LARGE SCALE GENOMIC DNA]</scope>
    <source>
        <strain evidence="10">DSM 9293</strain>
    </source>
</reference>
<comment type="cofactor">
    <cofactor evidence="6">
        <name>Mn(2+)</name>
        <dbReference type="ChEBI" id="CHEBI:29035"/>
    </cofactor>
</comment>
<dbReference type="GO" id="GO:0000034">
    <property type="term" value="F:adenine deaminase activity"/>
    <property type="evidence" value="ECO:0007669"/>
    <property type="project" value="UniProtKB-UniRule"/>
</dbReference>
<dbReference type="InterPro" id="IPR011059">
    <property type="entry name" value="Metal-dep_hydrolase_composite"/>
</dbReference>
<dbReference type="SUPFAM" id="SSF51556">
    <property type="entry name" value="Metallo-dependent hydrolases"/>
    <property type="match status" value="1"/>
</dbReference>
<feature type="domain" description="Adenine deaminase C-terminal" evidence="8">
    <location>
        <begin position="420"/>
        <end position="584"/>
    </location>
</feature>
<dbReference type="EMBL" id="FWWY01000001">
    <property type="protein sequence ID" value="SMC04944.1"/>
    <property type="molecule type" value="Genomic_DNA"/>
</dbReference>
<dbReference type="InterPro" id="IPR006680">
    <property type="entry name" value="Amidohydro-rel"/>
</dbReference>
<evidence type="ECO:0000259" key="7">
    <source>
        <dbReference type="Pfam" id="PF01979"/>
    </source>
</evidence>
<dbReference type="AlphaFoldDB" id="A0A1W1WF71"/>
<protein>
    <recommendedName>
        <fullName evidence="2 6">Adenine deaminase</fullName>
        <shortName evidence="6">Adenase</shortName>
        <shortName evidence="6">Adenine aminase</shortName>
        <ecNumber evidence="2 6">3.5.4.2</ecNumber>
    </recommendedName>
</protein>
<dbReference type="PANTHER" id="PTHR11113">
    <property type="entry name" value="N-ACETYLGLUCOSAMINE-6-PHOSPHATE DEACETYLASE"/>
    <property type="match status" value="1"/>
</dbReference>
<evidence type="ECO:0000313" key="10">
    <source>
        <dbReference type="Proteomes" id="UP000192660"/>
    </source>
</evidence>
<dbReference type="HAMAP" id="MF_01518">
    <property type="entry name" value="Adenine_deamin"/>
    <property type="match status" value="1"/>
</dbReference>
<dbReference type="CDD" id="cd01295">
    <property type="entry name" value="AdeC"/>
    <property type="match status" value="1"/>
</dbReference>
<organism evidence="9 10">
    <name type="scientific">Sulfobacillus thermosulfidooxidans (strain DSM 9293 / VKM B-1269 / AT-1)</name>
    <dbReference type="NCBI Taxonomy" id="929705"/>
    <lineage>
        <taxon>Bacteria</taxon>
        <taxon>Bacillati</taxon>
        <taxon>Bacillota</taxon>
        <taxon>Clostridia</taxon>
        <taxon>Eubacteriales</taxon>
        <taxon>Clostridiales Family XVII. Incertae Sedis</taxon>
        <taxon>Sulfobacillus</taxon>
    </lineage>
</organism>
<accession>A0A1W1WF71</accession>
<gene>
    <name evidence="6" type="primary">ade</name>
    <name evidence="9" type="ORF">SAMN00768000_1936</name>
</gene>